<dbReference type="Gene3D" id="3.40.50.720">
    <property type="entry name" value="NAD(P)-binding Rossmann-like Domain"/>
    <property type="match status" value="1"/>
</dbReference>
<accession>A0ABS6B6H4</accession>
<dbReference type="PANTHER" id="PTHR43162:SF1">
    <property type="entry name" value="PRESTALK A DIFFERENTIATION PROTEIN A"/>
    <property type="match status" value="1"/>
</dbReference>
<dbReference type="InterPro" id="IPR008030">
    <property type="entry name" value="NmrA-like"/>
</dbReference>
<comment type="caution">
    <text evidence="2">The sequence shown here is derived from an EMBL/GenBank/DDBJ whole genome shotgun (WGS) entry which is preliminary data.</text>
</comment>
<keyword evidence="3" id="KW-1185">Reference proteome</keyword>
<name>A0ABS6B6H4_9NOCA</name>
<proteinExistence type="predicted"/>
<evidence type="ECO:0000313" key="3">
    <source>
        <dbReference type="Proteomes" id="UP000733379"/>
    </source>
</evidence>
<dbReference type="RefSeq" id="WP_215920617.1">
    <property type="nucleotide sequence ID" value="NZ_JAHKNI010000009.1"/>
</dbReference>
<dbReference type="Pfam" id="PF05368">
    <property type="entry name" value="NmrA"/>
    <property type="match status" value="1"/>
</dbReference>
<dbReference type="InterPro" id="IPR036291">
    <property type="entry name" value="NAD(P)-bd_dom_sf"/>
</dbReference>
<dbReference type="InterPro" id="IPR051604">
    <property type="entry name" value="Ergot_Alk_Oxidoreductase"/>
</dbReference>
<reference evidence="2 3" key="1">
    <citation type="submission" date="2021-06" db="EMBL/GenBank/DDBJ databases">
        <title>Actinomycetes sequencing.</title>
        <authorList>
            <person name="Shan Q."/>
        </authorList>
    </citation>
    <scope>NUCLEOTIDE SEQUENCE [LARGE SCALE GENOMIC DNA]</scope>
    <source>
        <strain evidence="2 3">NEAU-G5</strain>
    </source>
</reference>
<evidence type="ECO:0000259" key="1">
    <source>
        <dbReference type="Pfam" id="PF05368"/>
    </source>
</evidence>
<gene>
    <name evidence="2" type="ORF">KO481_25865</name>
</gene>
<organism evidence="2 3">
    <name type="scientific">Nocardia albiluteola</name>
    <dbReference type="NCBI Taxonomy" id="2842303"/>
    <lineage>
        <taxon>Bacteria</taxon>
        <taxon>Bacillati</taxon>
        <taxon>Actinomycetota</taxon>
        <taxon>Actinomycetes</taxon>
        <taxon>Mycobacteriales</taxon>
        <taxon>Nocardiaceae</taxon>
        <taxon>Nocardia</taxon>
    </lineage>
</organism>
<sequence>MILITGSTGLTGSAAVREFVRRGRPVRAMVRNPAGIAGSVPGVETVVADLLEKHTLAAALDGIDAVVLISGADDRMVEAQCNLIDAAVAAGVRRVVKISGLGADPNSPFRFGRYHAQIEQHLEAAPIGWTILRPGQFMQVYYREVPTMLAQGTFEQPLGETRLAPIDVEDIARIAYATAVEEGHESSTYEMTGPQALTMTEVCGILSTVLGAPIRYVDIDPEEKRRRIVAAGIPPHFADDLDILFRLRREGGPESTVQTAVFDRLGLRPTPFAEFAERSAPVFRGTEAPEHLWAVGWQSR</sequence>
<feature type="domain" description="NmrA-like" evidence="1">
    <location>
        <begin position="2"/>
        <end position="275"/>
    </location>
</feature>
<dbReference type="SUPFAM" id="SSF51735">
    <property type="entry name" value="NAD(P)-binding Rossmann-fold domains"/>
    <property type="match status" value="1"/>
</dbReference>
<dbReference type="CDD" id="cd05269">
    <property type="entry name" value="TMR_SDR_a"/>
    <property type="match status" value="1"/>
</dbReference>
<dbReference type="PANTHER" id="PTHR43162">
    <property type="match status" value="1"/>
</dbReference>
<protein>
    <submittedName>
        <fullName evidence="2">SDR family oxidoreductase</fullName>
    </submittedName>
</protein>
<evidence type="ECO:0000313" key="2">
    <source>
        <dbReference type="EMBL" id="MBU3064945.1"/>
    </source>
</evidence>
<dbReference type="Gene3D" id="3.90.25.10">
    <property type="entry name" value="UDP-galactose 4-epimerase, domain 1"/>
    <property type="match status" value="1"/>
</dbReference>
<dbReference type="Proteomes" id="UP000733379">
    <property type="component" value="Unassembled WGS sequence"/>
</dbReference>
<dbReference type="EMBL" id="JAHKNI010000009">
    <property type="protein sequence ID" value="MBU3064945.1"/>
    <property type="molecule type" value="Genomic_DNA"/>
</dbReference>